<dbReference type="PANTHER" id="PTHR24305:SF157">
    <property type="entry name" value="N-ACETYLTRYPTOPHAN 6-HYDROXYLASE IVOC-RELATED"/>
    <property type="match status" value="1"/>
</dbReference>
<organism evidence="10 11">
    <name type="scientific">Phomopsis amygdali</name>
    <name type="common">Fusicoccum amygdali</name>
    <dbReference type="NCBI Taxonomy" id="1214568"/>
    <lineage>
        <taxon>Eukaryota</taxon>
        <taxon>Fungi</taxon>
        <taxon>Dikarya</taxon>
        <taxon>Ascomycota</taxon>
        <taxon>Pezizomycotina</taxon>
        <taxon>Sordariomycetes</taxon>
        <taxon>Sordariomycetidae</taxon>
        <taxon>Diaporthales</taxon>
        <taxon>Diaporthaceae</taxon>
        <taxon>Diaporthe</taxon>
    </lineage>
</organism>
<evidence type="ECO:0000256" key="7">
    <source>
        <dbReference type="ARBA" id="ARBA00023033"/>
    </source>
</evidence>
<keyword evidence="7" id="KW-0503">Monooxygenase</keyword>
<dbReference type="SUPFAM" id="SSF48264">
    <property type="entry name" value="Cytochrome P450"/>
    <property type="match status" value="1"/>
</dbReference>
<sequence>MSVNHIIDAKQRKERGLIFVNEEDKMKCETLFDHIVNSDLPEAELSVERLASEAQVVMGAGTVTTARTMDFLAVRILLNDSVCQRLRDELREPMKDFPERIPSYAELEKLPWLQACIKEALRLSPGLTHRLPRVSPHEELIYKDWVIPRNTPVGMSALFMHMDPLVYKDPTEYRPERWLEDVTPEMHRNYVPFTKGSRRCLGVELSYAEITLVFASLFGPKGPKLKLYETNESDGDPACHFLLPLPRLDRVTMSPPSQIKPPQGTTPVPPSELDPRSDEEIVRSISAHVKPTDSEKNMWAYWHSGWENMPPWTKRNVVHWARMLGTEWTVRVLDGIPGSANYYERFVPPHLLPSAMRERRMSGPYVATHSADFDVWDVLADPKQSYEFAAFTYMMRPGEASIINTWMMGRKNMELLRRWHDTFLHLWGDKSSCDGLHKHPLLSHLRPLSSLTHGLITDENNEPVAKTDKIIDYGAQVYCLDRLRDLVDTNDGWNGRQCIEEKTFLLAALDEMWYYQPKTDYLGSRQFELLTTRYDAPEPQRGDAEEFVNDMLANTMLMKFCHGLKDAMVSSLADIWDDPKHDGTDCAPGTFAEYLRWGTLHLRQTRTLEPVKLTAPAGKLHHVAMFEPFPSTN</sequence>
<accession>A0AAD9W7P0</accession>
<dbReference type="InterPro" id="IPR036396">
    <property type="entry name" value="Cyt_P450_sf"/>
</dbReference>
<dbReference type="Pfam" id="PF00067">
    <property type="entry name" value="p450"/>
    <property type="match status" value="1"/>
</dbReference>
<dbReference type="PANTHER" id="PTHR24305">
    <property type="entry name" value="CYTOCHROME P450"/>
    <property type="match status" value="1"/>
</dbReference>
<evidence type="ECO:0000256" key="9">
    <source>
        <dbReference type="SAM" id="MobiDB-lite"/>
    </source>
</evidence>
<evidence type="ECO:0000313" key="11">
    <source>
        <dbReference type="Proteomes" id="UP001265746"/>
    </source>
</evidence>
<dbReference type="PRINTS" id="PR00465">
    <property type="entry name" value="EP450IV"/>
</dbReference>
<evidence type="ECO:0000256" key="8">
    <source>
        <dbReference type="PIRSR" id="PIRSR602403-1"/>
    </source>
</evidence>
<dbReference type="Gene3D" id="1.10.630.10">
    <property type="entry name" value="Cytochrome P450"/>
    <property type="match status" value="1"/>
</dbReference>
<evidence type="ECO:0000256" key="6">
    <source>
        <dbReference type="ARBA" id="ARBA00023004"/>
    </source>
</evidence>
<dbReference type="InterPro" id="IPR050121">
    <property type="entry name" value="Cytochrome_P450_monoxygenase"/>
</dbReference>
<feature type="region of interest" description="Disordered" evidence="9">
    <location>
        <begin position="252"/>
        <end position="278"/>
    </location>
</feature>
<comment type="similarity">
    <text evidence="2">Belongs to the cytochrome P450 family.</text>
</comment>
<dbReference type="EMBL" id="JAUJFL010000002">
    <property type="protein sequence ID" value="KAK2610913.1"/>
    <property type="molecule type" value="Genomic_DNA"/>
</dbReference>
<dbReference type="Proteomes" id="UP001265746">
    <property type="component" value="Unassembled WGS sequence"/>
</dbReference>
<dbReference type="GO" id="GO:0016705">
    <property type="term" value="F:oxidoreductase activity, acting on paired donors, with incorporation or reduction of molecular oxygen"/>
    <property type="evidence" value="ECO:0007669"/>
    <property type="project" value="InterPro"/>
</dbReference>
<gene>
    <name evidence="10" type="ORF">N8I77_004302</name>
</gene>
<feature type="binding site" description="axial binding residue" evidence="8">
    <location>
        <position position="200"/>
    </location>
    <ligand>
        <name>heme</name>
        <dbReference type="ChEBI" id="CHEBI:30413"/>
    </ligand>
    <ligandPart>
        <name>Fe</name>
        <dbReference type="ChEBI" id="CHEBI:18248"/>
    </ligandPart>
</feature>
<evidence type="ECO:0000313" key="10">
    <source>
        <dbReference type="EMBL" id="KAK2610913.1"/>
    </source>
</evidence>
<keyword evidence="6 8" id="KW-0408">Iron</keyword>
<dbReference type="AlphaFoldDB" id="A0AAD9W7P0"/>
<evidence type="ECO:0000256" key="1">
    <source>
        <dbReference type="ARBA" id="ARBA00001971"/>
    </source>
</evidence>
<dbReference type="GO" id="GO:0020037">
    <property type="term" value="F:heme binding"/>
    <property type="evidence" value="ECO:0007669"/>
    <property type="project" value="InterPro"/>
</dbReference>
<dbReference type="PRINTS" id="PR00385">
    <property type="entry name" value="P450"/>
</dbReference>
<dbReference type="CDD" id="cd11062">
    <property type="entry name" value="CYP58-like"/>
    <property type="match status" value="1"/>
</dbReference>
<keyword evidence="4 8" id="KW-0479">Metal-binding</keyword>
<keyword evidence="5" id="KW-0560">Oxidoreductase</keyword>
<comment type="caution">
    <text evidence="10">The sequence shown here is derived from an EMBL/GenBank/DDBJ whole genome shotgun (WGS) entry which is preliminary data.</text>
</comment>
<proteinExistence type="inferred from homology"/>
<name>A0AAD9W7P0_PHOAM</name>
<keyword evidence="11" id="KW-1185">Reference proteome</keyword>
<protein>
    <submittedName>
        <fullName evidence="10">Uncharacterized protein</fullName>
    </submittedName>
</protein>
<keyword evidence="3 8" id="KW-0349">Heme</keyword>
<reference evidence="10" key="1">
    <citation type="submission" date="2023-06" db="EMBL/GenBank/DDBJ databases">
        <authorList>
            <person name="Noh H."/>
        </authorList>
    </citation>
    <scope>NUCLEOTIDE SEQUENCE</scope>
    <source>
        <strain evidence="10">DUCC20226</strain>
    </source>
</reference>
<evidence type="ECO:0000256" key="3">
    <source>
        <dbReference type="ARBA" id="ARBA00022617"/>
    </source>
</evidence>
<evidence type="ECO:0000256" key="2">
    <source>
        <dbReference type="ARBA" id="ARBA00010617"/>
    </source>
</evidence>
<dbReference type="GO" id="GO:0005506">
    <property type="term" value="F:iron ion binding"/>
    <property type="evidence" value="ECO:0007669"/>
    <property type="project" value="InterPro"/>
</dbReference>
<comment type="cofactor">
    <cofactor evidence="1 8">
        <name>heme</name>
        <dbReference type="ChEBI" id="CHEBI:30413"/>
    </cofactor>
</comment>
<evidence type="ECO:0000256" key="5">
    <source>
        <dbReference type="ARBA" id="ARBA00023002"/>
    </source>
</evidence>
<evidence type="ECO:0000256" key="4">
    <source>
        <dbReference type="ARBA" id="ARBA00022723"/>
    </source>
</evidence>
<dbReference type="GO" id="GO:0004497">
    <property type="term" value="F:monooxygenase activity"/>
    <property type="evidence" value="ECO:0007669"/>
    <property type="project" value="UniProtKB-KW"/>
</dbReference>
<dbReference type="InterPro" id="IPR002403">
    <property type="entry name" value="Cyt_P450_E_grp-IV"/>
</dbReference>
<dbReference type="InterPro" id="IPR001128">
    <property type="entry name" value="Cyt_P450"/>
</dbReference>